<reference evidence="1 2" key="1">
    <citation type="submission" date="2016-10" db="EMBL/GenBank/DDBJ databases">
        <title>Rodentibacter gen. nov. and new species.</title>
        <authorList>
            <person name="Christensen H."/>
        </authorList>
    </citation>
    <scope>NUCLEOTIDE SEQUENCE [LARGE SCALE GENOMIC DNA]</scope>
    <source>
        <strain evidence="1 2">1998236014</strain>
    </source>
</reference>
<evidence type="ECO:0000313" key="2">
    <source>
        <dbReference type="Proteomes" id="UP000188820"/>
    </source>
</evidence>
<dbReference type="EMBL" id="MLAA01000004">
    <property type="protein sequence ID" value="OOF71142.1"/>
    <property type="molecule type" value="Genomic_DNA"/>
</dbReference>
<protein>
    <submittedName>
        <fullName evidence="1">Uncharacterized protein</fullName>
    </submittedName>
</protein>
<name>A0ABX3KZT2_9PAST</name>
<comment type="caution">
    <text evidence="1">The sequence shown here is derived from an EMBL/GenBank/DDBJ whole genome shotgun (WGS) entry which is preliminary data.</text>
</comment>
<evidence type="ECO:0000313" key="1">
    <source>
        <dbReference type="EMBL" id="OOF71142.1"/>
    </source>
</evidence>
<proteinExistence type="predicted"/>
<accession>A0ABX3KZT2</accession>
<dbReference type="Proteomes" id="UP000188820">
    <property type="component" value="Unassembled WGS sequence"/>
</dbReference>
<sequence length="68" mass="8109">MIEITILHHKQIKTNISKNQHFQDFFGIKISFCEQDLIFEKISSINLIKEVSFKCFHLHGEKNEYLTI</sequence>
<keyword evidence="2" id="KW-1185">Reference proteome</keyword>
<organism evidence="1 2">
    <name type="scientific">Rodentibacter caecimuris</name>
    <dbReference type="NCBI Taxonomy" id="1796644"/>
    <lineage>
        <taxon>Bacteria</taxon>
        <taxon>Pseudomonadati</taxon>
        <taxon>Pseudomonadota</taxon>
        <taxon>Gammaproteobacteria</taxon>
        <taxon>Pasteurellales</taxon>
        <taxon>Pasteurellaceae</taxon>
        <taxon>Rodentibacter</taxon>
    </lineage>
</organism>
<gene>
    <name evidence="1" type="ORF">BKG89_01105</name>
</gene>